<proteinExistence type="predicted"/>
<protein>
    <recommendedName>
        <fullName evidence="1">Tyrosine-protein kinase ephrin type A/B receptor-like domain-containing protein</fullName>
    </recommendedName>
</protein>
<reference evidence="3" key="3">
    <citation type="submission" date="2016-03" db="UniProtKB">
        <authorList>
            <consortium name="EnsemblProtists"/>
        </authorList>
    </citation>
    <scope>IDENTIFICATION</scope>
</reference>
<dbReference type="RefSeq" id="XP_005826116.1">
    <property type="nucleotide sequence ID" value="XM_005826059.1"/>
</dbReference>
<gene>
    <name evidence="2" type="ORF">GUITHDRAFT_76631</name>
</gene>
<feature type="domain" description="Tyrosine-protein kinase ephrin type A/B receptor-like" evidence="1">
    <location>
        <begin position="110"/>
        <end position="146"/>
    </location>
</feature>
<dbReference type="Gene3D" id="2.10.50.10">
    <property type="entry name" value="Tumor Necrosis Factor Receptor, subunit A, domain 2"/>
    <property type="match status" value="5"/>
</dbReference>
<dbReference type="InterPro" id="IPR052071">
    <property type="entry name" value="SCUB_EGF-like_domain"/>
</dbReference>
<evidence type="ECO:0000313" key="4">
    <source>
        <dbReference type="Proteomes" id="UP000011087"/>
    </source>
</evidence>
<accession>L1IS90</accession>
<organism evidence="2">
    <name type="scientific">Guillardia theta (strain CCMP2712)</name>
    <name type="common">Cryptophyte</name>
    <dbReference type="NCBI Taxonomy" id="905079"/>
    <lineage>
        <taxon>Eukaryota</taxon>
        <taxon>Cryptophyceae</taxon>
        <taxon>Pyrenomonadales</taxon>
        <taxon>Geminigeraceae</taxon>
        <taxon>Guillardia</taxon>
    </lineage>
</organism>
<dbReference type="PANTHER" id="PTHR24046">
    <property type="entry name" value="SIGNAL PEPTIDE, CUB AND EGF-LIKE DOMAIN-CONTAINING"/>
    <property type="match status" value="1"/>
</dbReference>
<feature type="domain" description="Tyrosine-protein kinase ephrin type A/B receptor-like" evidence="1">
    <location>
        <begin position="54"/>
        <end position="94"/>
    </location>
</feature>
<feature type="domain" description="Tyrosine-protein kinase ephrin type A/B receptor-like" evidence="1">
    <location>
        <begin position="182"/>
        <end position="222"/>
    </location>
</feature>
<dbReference type="SUPFAM" id="SSF57184">
    <property type="entry name" value="Growth factor receptor domain"/>
    <property type="match status" value="2"/>
</dbReference>
<reference evidence="4" key="2">
    <citation type="submission" date="2012-11" db="EMBL/GenBank/DDBJ databases">
        <authorList>
            <person name="Kuo A."/>
            <person name="Curtis B.A."/>
            <person name="Tanifuji G."/>
            <person name="Burki F."/>
            <person name="Gruber A."/>
            <person name="Irimia M."/>
            <person name="Maruyama S."/>
            <person name="Arias M.C."/>
            <person name="Ball S.G."/>
            <person name="Gile G.H."/>
            <person name="Hirakawa Y."/>
            <person name="Hopkins J.F."/>
            <person name="Rensing S.A."/>
            <person name="Schmutz J."/>
            <person name="Symeonidi A."/>
            <person name="Elias M."/>
            <person name="Eveleigh R.J."/>
            <person name="Herman E.K."/>
            <person name="Klute M.J."/>
            <person name="Nakayama T."/>
            <person name="Obornik M."/>
            <person name="Reyes-Prieto A."/>
            <person name="Armbrust E.V."/>
            <person name="Aves S.J."/>
            <person name="Beiko R.G."/>
            <person name="Coutinho P."/>
            <person name="Dacks J.B."/>
            <person name="Durnford D.G."/>
            <person name="Fast N.M."/>
            <person name="Green B.R."/>
            <person name="Grisdale C."/>
            <person name="Hempe F."/>
            <person name="Henrissat B."/>
            <person name="Hoppner M.P."/>
            <person name="Ishida K.-I."/>
            <person name="Kim E."/>
            <person name="Koreny L."/>
            <person name="Kroth P.G."/>
            <person name="Liu Y."/>
            <person name="Malik S.-B."/>
            <person name="Maier U.G."/>
            <person name="McRose D."/>
            <person name="Mock T."/>
            <person name="Neilson J.A."/>
            <person name="Onodera N.T."/>
            <person name="Poole A.M."/>
            <person name="Pritham E.J."/>
            <person name="Richards T.A."/>
            <person name="Rocap G."/>
            <person name="Roy S.W."/>
            <person name="Sarai C."/>
            <person name="Schaack S."/>
            <person name="Shirato S."/>
            <person name="Slamovits C.H."/>
            <person name="Spencer D.F."/>
            <person name="Suzuki S."/>
            <person name="Worden A.Z."/>
            <person name="Zauner S."/>
            <person name="Barry K."/>
            <person name="Bell C."/>
            <person name="Bharti A.K."/>
            <person name="Crow J.A."/>
            <person name="Grimwood J."/>
            <person name="Kramer R."/>
            <person name="Lindquist E."/>
            <person name="Lucas S."/>
            <person name="Salamov A."/>
            <person name="McFadden G.I."/>
            <person name="Lane C.E."/>
            <person name="Keeling P.J."/>
            <person name="Gray M.W."/>
            <person name="Grigoriev I.V."/>
            <person name="Archibald J.M."/>
        </authorList>
    </citation>
    <scope>NUCLEOTIDE SEQUENCE</scope>
    <source>
        <strain evidence="4">CCMP2712</strain>
    </source>
</reference>
<feature type="domain" description="Tyrosine-protein kinase ephrin type A/B receptor-like" evidence="1">
    <location>
        <begin position="9"/>
        <end position="49"/>
    </location>
</feature>
<evidence type="ECO:0000259" key="1">
    <source>
        <dbReference type="Pfam" id="PF07699"/>
    </source>
</evidence>
<dbReference type="InterPro" id="IPR009030">
    <property type="entry name" value="Growth_fac_rcpt_cys_sf"/>
</dbReference>
<keyword evidence="4" id="KW-1185">Reference proteome</keyword>
<reference evidence="2 4" key="1">
    <citation type="journal article" date="2012" name="Nature">
        <title>Algal genomes reveal evolutionary mosaicism and the fate of nucleomorphs.</title>
        <authorList>
            <consortium name="DOE Joint Genome Institute"/>
            <person name="Curtis B.A."/>
            <person name="Tanifuji G."/>
            <person name="Burki F."/>
            <person name="Gruber A."/>
            <person name="Irimia M."/>
            <person name="Maruyama S."/>
            <person name="Arias M.C."/>
            <person name="Ball S.G."/>
            <person name="Gile G.H."/>
            <person name="Hirakawa Y."/>
            <person name="Hopkins J.F."/>
            <person name="Kuo A."/>
            <person name="Rensing S.A."/>
            <person name="Schmutz J."/>
            <person name="Symeonidi A."/>
            <person name="Elias M."/>
            <person name="Eveleigh R.J."/>
            <person name="Herman E.K."/>
            <person name="Klute M.J."/>
            <person name="Nakayama T."/>
            <person name="Obornik M."/>
            <person name="Reyes-Prieto A."/>
            <person name="Armbrust E.V."/>
            <person name="Aves S.J."/>
            <person name="Beiko R.G."/>
            <person name="Coutinho P."/>
            <person name="Dacks J.B."/>
            <person name="Durnford D.G."/>
            <person name="Fast N.M."/>
            <person name="Green B.R."/>
            <person name="Grisdale C.J."/>
            <person name="Hempel F."/>
            <person name="Henrissat B."/>
            <person name="Hoppner M.P."/>
            <person name="Ishida K."/>
            <person name="Kim E."/>
            <person name="Koreny L."/>
            <person name="Kroth P.G."/>
            <person name="Liu Y."/>
            <person name="Malik S.B."/>
            <person name="Maier U.G."/>
            <person name="McRose D."/>
            <person name="Mock T."/>
            <person name="Neilson J.A."/>
            <person name="Onodera N.T."/>
            <person name="Poole A.M."/>
            <person name="Pritham E.J."/>
            <person name="Richards T.A."/>
            <person name="Rocap G."/>
            <person name="Roy S.W."/>
            <person name="Sarai C."/>
            <person name="Schaack S."/>
            <person name="Shirato S."/>
            <person name="Slamovits C.H."/>
            <person name="Spencer D.F."/>
            <person name="Suzuki S."/>
            <person name="Worden A.Z."/>
            <person name="Zauner S."/>
            <person name="Barry K."/>
            <person name="Bell C."/>
            <person name="Bharti A.K."/>
            <person name="Crow J.A."/>
            <person name="Grimwood J."/>
            <person name="Kramer R."/>
            <person name="Lindquist E."/>
            <person name="Lucas S."/>
            <person name="Salamov A."/>
            <person name="McFadden G.I."/>
            <person name="Lane C.E."/>
            <person name="Keeling P.J."/>
            <person name="Gray M.W."/>
            <person name="Grigoriev I.V."/>
            <person name="Archibald J.M."/>
        </authorList>
    </citation>
    <scope>NUCLEOTIDE SEQUENCE</scope>
    <source>
        <strain evidence="2 4">CCMP2712</strain>
    </source>
</reference>
<evidence type="ECO:0000313" key="2">
    <source>
        <dbReference type="EMBL" id="EKX39136.1"/>
    </source>
</evidence>
<dbReference type="AlphaFoldDB" id="L1IS90"/>
<dbReference type="Pfam" id="PF07699">
    <property type="entry name" value="Ephrin_rec_like"/>
    <property type="match status" value="6"/>
</dbReference>
<name>L1IS90_GUITC</name>
<dbReference type="STRING" id="905079.L1IS90"/>
<dbReference type="eggNOG" id="KOG1217">
    <property type="taxonomic scope" value="Eukaryota"/>
</dbReference>
<dbReference type="PaxDb" id="55529-EKX39136"/>
<dbReference type="OMA" id="CYDENAL"/>
<dbReference type="EnsemblProtists" id="EKX39136">
    <property type="protein sequence ID" value="EKX39136"/>
    <property type="gene ID" value="GUITHDRAFT_76631"/>
</dbReference>
<feature type="domain" description="Tyrosine-protein kinase ephrin type A/B receptor-like" evidence="1">
    <location>
        <begin position="227"/>
        <end position="272"/>
    </location>
</feature>
<dbReference type="GO" id="GO:0005615">
    <property type="term" value="C:extracellular space"/>
    <property type="evidence" value="ECO:0007669"/>
    <property type="project" value="TreeGrafter"/>
</dbReference>
<dbReference type="Proteomes" id="UP000011087">
    <property type="component" value="Unassembled WGS sequence"/>
</dbReference>
<feature type="domain" description="Tyrosine-protein kinase ephrin type A/B receptor-like" evidence="1">
    <location>
        <begin position="282"/>
        <end position="312"/>
    </location>
</feature>
<dbReference type="PANTHER" id="PTHR24046:SF5">
    <property type="entry name" value="EGF-LIKE DOMAIN-CONTAINING PROTEIN"/>
    <property type="match status" value="1"/>
</dbReference>
<dbReference type="KEGG" id="gtt:GUITHDRAFT_76631"/>
<dbReference type="OrthoDB" id="439917at2759"/>
<dbReference type="GO" id="GO:0009986">
    <property type="term" value="C:cell surface"/>
    <property type="evidence" value="ECO:0007669"/>
    <property type="project" value="TreeGrafter"/>
</dbReference>
<dbReference type="EMBL" id="JH993042">
    <property type="protein sequence ID" value="EKX39136.1"/>
    <property type="molecule type" value="Genomic_DNA"/>
</dbReference>
<dbReference type="GeneID" id="17295876"/>
<sequence length="312" mass="33290">MTNFILPSRTCYPCPFSHYRNSSISSQRCVRCPETKGTNFKGATSIDDCVCDLGFYFSVTEARCIPCAIGFYKDVAGNEACTPCPANTSTLITGDYPCRCKPGYTGPDNGVCSACLLGYYKISYGSSSCDACPPGSSTLNQGSTNECGDCTLGRRPKYPASSCPCELCPAGTYGTYQVGPDPYACELCEFGKYSSSPGSIECSQCPENSITSSQGASRVQDCECKQGYYFDVSRSLCKECPPATYKDFIGNQACLPCPGTKMSSIPGSTQADHLAQCECPPGYYGSNGGECTPCPVDTYKEDFGSLQCQDCP</sequence>
<dbReference type="GO" id="GO:0007165">
    <property type="term" value="P:signal transduction"/>
    <property type="evidence" value="ECO:0007669"/>
    <property type="project" value="TreeGrafter"/>
</dbReference>
<dbReference type="SMART" id="SM01411">
    <property type="entry name" value="Ephrin_rec_like"/>
    <property type="match status" value="6"/>
</dbReference>
<feature type="non-terminal residue" evidence="2">
    <location>
        <position position="312"/>
    </location>
</feature>
<dbReference type="InterPro" id="IPR011641">
    <property type="entry name" value="Tyr-kin_ephrin_A/B_rcpt-like"/>
</dbReference>
<evidence type="ECO:0000313" key="3">
    <source>
        <dbReference type="EnsemblProtists" id="EKX39136"/>
    </source>
</evidence>
<dbReference type="HOGENOM" id="CLU_070734_1_0_1"/>